<evidence type="ECO:0000313" key="2">
    <source>
        <dbReference type="Proteomes" id="UP000681967"/>
    </source>
</evidence>
<sequence>MINISEALFEPATYLYPKQILLTNALIKLEDNRSHVMIINANDRQKTLSKNTHLGYISYQSEQNNYPILPVISQKRNSPPLH</sequence>
<dbReference type="Proteomes" id="UP000681967">
    <property type="component" value="Unassembled WGS sequence"/>
</dbReference>
<feature type="non-terminal residue" evidence="1">
    <location>
        <position position="82"/>
    </location>
</feature>
<organism evidence="1 2">
    <name type="scientific">Rotaria magnacalcarata</name>
    <dbReference type="NCBI Taxonomy" id="392030"/>
    <lineage>
        <taxon>Eukaryota</taxon>
        <taxon>Metazoa</taxon>
        <taxon>Spiralia</taxon>
        <taxon>Gnathifera</taxon>
        <taxon>Rotifera</taxon>
        <taxon>Eurotatoria</taxon>
        <taxon>Bdelloidea</taxon>
        <taxon>Philodinida</taxon>
        <taxon>Philodinidae</taxon>
        <taxon>Rotaria</taxon>
    </lineage>
</organism>
<proteinExistence type="predicted"/>
<dbReference type="EMBL" id="CAJOBH010034389">
    <property type="protein sequence ID" value="CAF4294590.1"/>
    <property type="molecule type" value="Genomic_DNA"/>
</dbReference>
<accession>A0A8S2TPV7</accession>
<name>A0A8S2TPV7_9BILA</name>
<gene>
    <name evidence="1" type="ORF">BYL167_LOCUS27235</name>
</gene>
<dbReference type="AlphaFoldDB" id="A0A8S2TPV7"/>
<comment type="caution">
    <text evidence="1">The sequence shown here is derived from an EMBL/GenBank/DDBJ whole genome shotgun (WGS) entry which is preliminary data.</text>
</comment>
<evidence type="ECO:0000313" key="1">
    <source>
        <dbReference type="EMBL" id="CAF4294590.1"/>
    </source>
</evidence>
<protein>
    <submittedName>
        <fullName evidence="1">Uncharacterized protein</fullName>
    </submittedName>
</protein>
<reference evidence="1" key="1">
    <citation type="submission" date="2021-02" db="EMBL/GenBank/DDBJ databases">
        <authorList>
            <person name="Nowell W R."/>
        </authorList>
    </citation>
    <scope>NUCLEOTIDE SEQUENCE</scope>
</reference>